<sequence>MSAPGWEGILDEGEEILWQGRPDQNFHMGMGKIATVIFGLFFAGFALFWMVMASNAPGPFWMFGLIHFSVGVGMVFWSIYGSTYSRRNTWYTLTDRRAFIATDFLTKGKSLKSYPLRDALVDFRAGPPDTIHFAHEERRGSKGRRYTVPVGFERIADGHEVMRLIRRIHGVTDPTPDTQDNAGETA</sequence>
<evidence type="ECO:0000313" key="2">
    <source>
        <dbReference type="EMBL" id="MBV7377369.1"/>
    </source>
</evidence>
<feature type="transmembrane region" description="Helical" evidence="1">
    <location>
        <begin position="33"/>
        <end position="54"/>
    </location>
</feature>
<organism evidence="2 3">
    <name type="scientific">Maritimibacter dapengensis</name>
    <dbReference type="NCBI Taxonomy" id="2836868"/>
    <lineage>
        <taxon>Bacteria</taxon>
        <taxon>Pseudomonadati</taxon>
        <taxon>Pseudomonadota</taxon>
        <taxon>Alphaproteobacteria</taxon>
        <taxon>Rhodobacterales</taxon>
        <taxon>Roseobacteraceae</taxon>
        <taxon>Maritimibacter</taxon>
    </lineage>
</organism>
<gene>
    <name evidence="2" type="ORF">KJP28_00420</name>
</gene>
<keyword evidence="1" id="KW-0472">Membrane</keyword>
<dbReference type="RefSeq" id="WP_218390260.1">
    <property type="nucleotide sequence ID" value="NZ_JAHUZE010000001.1"/>
</dbReference>
<feature type="transmembrane region" description="Helical" evidence="1">
    <location>
        <begin position="60"/>
        <end position="80"/>
    </location>
</feature>
<proteinExistence type="predicted"/>
<accession>A0ABS6SWT8</accession>
<reference evidence="2 3" key="1">
    <citation type="submission" date="2021-05" db="EMBL/GenBank/DDBJ databases">
        <title>Culturable bacteria isolated from Daya Bay.</title>
        <authorList>
            <person name="Zheng W."/>
            <person name="Yu S."/>
            <person name="Huang Y."/>
        </authorList>
    </citation>
    <scope>NUCLEOTIDE SEQUENCE [LARGE SCALE GENOMIC DNA]</scope>
    <source>
        <strain evidence="2 3">DP4N28-5</strain>
    </source>
</reference>
<comment type="caution">
    <text evidence="2">The sequence shown here is derived from an EMBL/GenBank/DDBJ whole genome shotgun (WGS) entry which is preliminary data.</text>
</comment>
<keyword evidence="1" id="KW-1133">Transmembrane helix</keyword>
<keyword evidence="1" id="KW-0812">Transmembrane</keyword>
<evidence type="ECO:0000256" key="1">
    <source>
        <dbReference type="SAM" id="Phobius"/>
    </source>
</evidence>
<keyword evidence="3" id="KW-1185">Reference proteome</keyword>
<dbReference type="EMBL" id="JAHUZE010000001">
    <property type="protein sequence ID" value="MBV7377369.1"/>
    <property type="molecule type" value="Genomic_DNA"/>
</dbReference>
<name>A0ABS6SWT8_9RHOB</name>
<protein>
    <submittedName>
        <fullName evidence="2">Aspartate carbamoyltransferase catalytic subunit</fullName>
    </submittedName>
</protein>
<evidence type="ECO:0000313" key="3">
    <source>
        <dbReference type="Proteomes" id="UP000756530"/>
    </source>
</evidence>
<dbReference type="Proteomes" id="UP000756530">
    <property type="component" value="Unassembled WGS sequence"/>
</dbReference>